<gene>
    <name evidence="1" type="ORF">SAMN04488052_10323</name>
</gene>
<dbReference type="PANTHER" id="PTHR33221">
    <property type="entry name" value="WINGED HELIX-TURN-HELIX TRANSCRIPTIONAL REGULATOR, RRF2 FAMILY"/>
    <property type="match status" value="1"/>
</dbReference>
<name>A0A1H8SK45_9GAMM</name>
<dbReference type="InterPro" id="IPR036388">
    <property type="entry name" value="WH-like_DNA-bd_sf"/>
</dbReference>
<dbReference type="EMBL" id="FOEG01000003">
    <property type="protein sequence ID" value="SEO79011.1"/>
    <property type="molecule type" value="Genomic_DNA"/>
</dbReference>
<protein>
    <submittedName>
        <fullName evidence="1">Transcriptional regulator, BadM/Rrf2 family</fullName>
    </submittedName>
</protein>
<dbReference type="InterPro" id="IPR014290">
    <property type="entry name" value="SUF_FeS_clus_asmbl_reg"/>
</dbReference>
<keyword evidence="2" id="KW-1185">Reference proteome</keyword>
<dbReference type="AlphaFoldDB" id="A0A1H8SK45"/>
<accession>A0A1H8SK45</accession>
<dbReference type="STRING" id="406100.SAMN04488052_10323"/>
<dbReference type="InterPro" id="IPR036390">
    <property type="entry name" value="WH_DNA-bd_sf"/>
</dbReference>
<dbReference type="NCBIfam" id="TIGR00738">
    <property type="entry name" value="rrf2_super"/>
    <property type="match status" value="1"/>
</dbReference>
<dbReference type="PROSITE" id="PS51197">
    <property type="entry name" value="HTH_RRF2_2"/>
    <property type="match status" value="1"/>
</dbReference>
<proteinExistence type="predicted"/>
<dbReference type="NCBIfam" id="TIGR02944">
    <property type="entry name" value="suf_reg_Xantho"/>
    <property type="match status" value="1"/>
</dbReference>
<evidence type="ECO:0000313" key="1">
    <source>
        <dbReference type="EMBL" id="SEO79011.1"/>
    </source>
</evidence>
<evidence type="ECO:0000313" key="2">
    <source>
        <dbReference type="Proteomes" id="UP000199657"/>
    </source>
</evidence>
<dbReference type="PANTHER" id="PTHR33221:SF2">
    <property type="entry name" value="TRANSCRIPTIONAL REGULATOR"/>
    <property type="match status" value="1"/>
</dbReference>
<dbReference type="InterPro" id="IPR000944">
    <property type="entry name" value="Tscrpt_reg_Rrf2"/>
</dbReference>
<dbReference type="RefSeq" id="WP_091642029.1">
    <property type="nucleotide sequence ID" value="NZ_FOEG01000003.1"/>
</dbReference>
<dbReference type="OrthoDB" id="9808360at2"/>
<dbReference type="SUPFAM" id="SSF46785">
    <property type="entry name" value="Winged helix' DNA-binding domain"/>
    <property type="match status" value="1"/>
</dbReference>
<sequence length="154" mass="16641">MIRINRETDYATAILGLMAGRPGERFSAAWLAEQRGLPPAMVSKILKQLVRGELLESHRGVKGGYSLARPADAISIAQVVRAIEGPIALTDCIEGGGQACQYSPYCAISSNWSRINDAFYQALEGVSIKDMSEPLSPEHPSLRGIDIRIKSAVS</sequence>
<dbReference type="Pfam" id="PF02082">
    <property type="entry name" value="Rrf2"/>
    <property type="match status" value="1"/>
</dbReference>
<dbReference type="GO" id="GO:0003700">
    <property type="term" value="F:DNA-binding transcription factor activity"/>
    <property type="evidence" value="ECO:0007669"/>
    <property type="project" value="TreeGrafter"/>
</dbReference>
<dbReference type="GO" id="GO:0005829">
    <property type="term" value="C:cytosol"/>
    <property type="evidence" value="ECO:0007669"/>
    <property type="project" value="TreeGrafter"/>
</dbReference>
<dbReference type="Proteomes" id="UP000199657">
    <property type="component" value="Unassembled WGS sequence"/>
</dbReference>
<reference evidence="1 2" key="1">
    <citation type="submission" date="2016-10" db="EMBL/GenBank/DDBJ databases">
        <authorList>
            <person name="de Groot N.N."/>
        </authorList>
    </citation>
    <scope>NUCLEOTIDE SEQUENCE [LARGE SCALE GENOMIC DNA]</scope>
    <source>
        <strain evidence="1 2">CGMCC 1.6291</strain>
    </source>
</reference>
<dbReference type="Gene3D" id="1.10.10.10">
    <property type="entry name" value="Winged helix-like DNA-binding domain superfamily/Winged helix DNA-binding domain"/>
    <property type="match status" value="1"/>
</dbReference>
<organism evidence="1 2">
    <name type="scientific">Aquisalimonas asiatica</name>
    <dbReference type="NCBI Taxonomy" id="406100"/>
    <lineage>
        <taxon>Bacteria</taxon>
        <taxon>Pseudomonadati</taxon>
        <taxon>Pseudomonadota</taxon>
        <taxon>Gammaproteobacteria</taxon>
        <taxon>Chromatiales</taxon>
        <taxon>Ectothiorhodospiraceae</taxon>
        <taxon>Aquisalimonas</taxon>
    </lineage>
</organism>